<evidence type="ECO:0000313" key="5">
    <source>
        <dbReference type="Proteomes" id="UP000826195"/>
    </source>
</evidence>
<organism evidence="4 5">
    <name type="scientific">Cotesia glomerata</name>
    <name type="common">Lepidopteran parasitic wasp</name>
    <name type="synonym">Apanteles glomeratus</name>
    <dbReference type="NCBI Taxonomy" id="32391"/>
    <lineage>
        <taxon>Eukaryota</taxon>
        <taxon>Metazoa</taxon>
        <taxon>Ecdysozoa</taxon>
        <taxon>Arthropoda</taxon>
        <taxon>Hexapoda</taxon>
        <taxon>Insecta</taxon>
        <taxon>Pterygota</taxon>
        <taxon>Neoptera</taxon>
        <taxon>Endopterygota</taxon>
        <taxon>Hymenoptera</taxon>
        <taxon>Apocrita</taxon>
        <taxon>Ichneumonoidea</taxon>
        <taxon>Braconidae</taxon>
        <taxon>Microgastrinae</taxon>
        <taxon>Cotesia</taxon>
    </lineage>
</organism>
<keyword evidence="5" id="KW-1185">Reference proteome</keyword>
<feature type="region of interest" description="Disordered" evidence="2">
    <location>
        <begin position="89"/>
        <end position="148"/>
    </location>
</feature>
<name>A0AAV7I4B6_COTGL</name>
<evidence type="ECO:0000259" key="3">
    <source>
        <dbReference type="Pfam" id="PF12605"/>
    </source>
</evidence>
<comment type="caution">
    <text evidence="4">The sequence shown here is derived from an EMBL/GenBank/DDBJ whole genome shotgun (WGS) entry which is preliminary data.</text>
</comment>
<feature type="non-terminal residue" evidence="4">
    <location>
        <position position="1"/>
    </location>
</feature>
<reference evidence="4 5" key="1">
    <citation type="journal article" date="2021" name="J. Hered.">
        <title>A chromosome-level genome assembly of the parasitoid wasp, Cotesia glomerata (Hymenoptera: Braconidae).</title>
        <authorList>
            <person name="Pinto B.J."/>
            <person name="Weis J.J."/>
            <person name="Gamble T."/>
            <person name="Ode P.J."/>
            <person name="Paul R."/>
            <person name="Zaspel J.M."/>
        </authorList>
    </citation>
    <scope>NUCLEOTIDE SEQUENCE [LARGE SCALE GENOMIC DNA]</scope>
    <source>
        <strain evidence="4">CgM1</strain>
    </source>
</reference>
<dbReference type="AlphaFoldDB" id="A0AAV7I4B6"/>
<dbReference type="EMBL" id="JAHXZJ010002609">
    <property type="protein sequence ID" value="KAH0540794.1"/>
    <property type="molecule type" value="Genomic_DNA"/>
</dbReference>
<accession>A0AAV7I4B6</accession>
<gene>
    <name evidence="4" type="ORF">KQX54_019987</name>
</gene>
<feature type="compositionally biased region" description="Basic and acidic residues" evidence="2">
    <location>
        <begin position="101"/>
        <end position="125"/>
    </location>
</feature>
<feature type="compositionally biased region" description="Low complexity" evidence="2">
    <location>
        <begin position="126"/>
        <end position="139"/>
    </location>
</feature>
<feature type="domain" description="Casein kinase 1 gamma C-terminal" evidence="3">
    <location>
        <begin position="13"/>
        <end position="72"/>
    </location>
</feature>
<keyword evidence="1" id="KW-0808">Transferase</keyword>
<evidence type="ECO:0000256" key="1">
    <source>
        <dbReference type="ARBA" id="ARBA00022679"/>
    </source>
</evidence>
<proteinExistence type="predicted"/>
<dbReference type="InterPro" id="IPR022247">
    <property type="entry name" value="Casein_kinase-1_gamma_C"/>
</dbReference>
<dbReference type="Proteomes" id="UP000826195">
    <property type="component" value="Unassembled WGS sequence"/>
</dbReference>
<feature type="region of interest" description="Disordered" evidence="2">
    <location>
        <begin position="1"/>
        <end position="41"/>
    </location>
</feature>
<sequence>DVAGGGVGGGGGRGVGTTWPDTVKQTGAGGTLTPADRHGSVQLRHHRIMVVSSTNGELANDDPTAGHSNTPITAPQEVEMIDETKATLTGASAGGGKRCGKVAEDNGDPEREAVKLLRDVSRSASRDSVLQHTTVTTTPTPTPPPLSN</sequence>
<evidence type="ECO:0000313" key="4">
    <source>
        <dbReference type="EMBL" id="KAH0540794.1"/>
    </source>
</evidence>
<feature type="compositionally biased region" description="Gly residues" evidence="2">
    <location>
        <begin position="1"/>
        <end position="15"/>
    </location>
</feature>
<evidence type="ECO:0000256" key="2">
    <source>
        <dbReference type="SAM" id="MobiDB-lite"/>
    </source>
</evidence>
<dbReference type="GO" id="GO:0004674">
    <property type="term" value="F:protein serine/threonine kinase activity"/>
    <property type="evidence" value="ECO:0007669"/>
    <property type="project" value="InterPro"/>
</dbReference>
<dbReference type="Pfam" id="PF12605">
    <property type="entry name" value="CK1gamma_C"/>
    <property type="match status" value="1"/>
</dbReference>
<protein>
    <recommendedName>
        <fullName evidence="3">Casein kinase 1 gamma C-terminal domain-containing protein</fullName>
    </recommendedName>
</protein>